<feature type="domain" description="Long Rib" evidence="3">
    <location>
        <begin position="63"/>
        <end position="153"/>
    </location>
</feature>
<dbReference type="InterPro" id="IPR015919">
    <property type="entry name" value="Cadherin-like_sf"/>
</dbReference>
<dbReference type="InterPro" id="IPR044055">
    <property type="entry name" value="RibLong"/>
</dbReference>
<feature type="region of interest" description="Disordered" evidence="1">
    <location>
        <begin position="35"/>
        <end position="71"/>
    </location>
</feature>
<evidence type="ECO:0000256" key="2">
    <source>
        <dbReference type="SAM" id="SignalP"/>
    </source>
</evidence>
<keyword evidence="2" id="KW-0732">Signal</keyword>
<name>A0ABU3PJ97_9CORY</name>
<feature type="chain" id="PRO_5046511227" evidence="2">
    <location>
        <begin position="33"/>
        <end position="174"/>
    </location>
</feature>
<feature type="signal peptide" evidence="2">
    <location>
        <begin position="1"/>
        <end position="32"/>
    </location>
</feature>
<keyword evidence="5" id="KW-1185">Reference proteome</keyword>
<dbReference type="EMBL" id="JARUHM010000001">
    <property type="protein sequence ID" value="MDT9409903.1"/>
    <property type="molecule type" value="Genomic_DNA"/>
</dbReference>
<evidence type="ECO:0000313" key="4">
    <source>
        <dbReference type="EMBL" id="MDT9409903.1"/>
    </source>
</evidence>
<evidence type="ECO:0000256" key="1">
    <source>
        <dbReference type="SAM" id="MobiDB-lite"/>
    </source>
</evidence>
<dbReference type="Pfam" id="PF18957">
    <property type="entry name" value="RibLong"/>
    <property type="match status" value="1"/>
</dbReference>
<dbReference type="SUPFAM" id="SSF49313">
    <property type="entry name" value="Cadherin-like"/>
    <property type="match status" value="1"/>
</dbReference>
<feature type="region of interest" description="Disordered" evidence="1">
    <location>
        <begin position="153"/>
        <end position="174"/>
    </location>
</feature>
<gene>
    <name evidence="4" type="ORF">P8T80_00570</name>
</gene>
<dbReference type="NCBIfam" id="NF038186">
    <property type="entry name" value="YPDG_rpt"/>
    <property type="match status" value="1"/>
</dbReference>
<dbReference type="Proteomes" id="UP001265983">
    <property type="component" value="Unassembled WGS sequence"/>
</dbReference>
<proteinExistence type="predicted"/>
<reference evidence="4 5" key="1">
    <citation type="submission" date="2023-03" db="EMBL/GenBank/DDBJ databases">
        <title>Whole genome sequence of the first Corynebacterium rouxii strains isolated in Brazil: a recent member of Corynebacterium diphtheriae complex.</title>
        <authorList>
            <person name="Vieira V."/>
            <person name="Ramos J.N."/>
            <person name="Araujo M.R.B."/>
            <person name="Baio P.V."/>
            <person name="Sant'Anna L.O."/>
            <person name="Veras J.F.C."/>
            <person name="Vieira E.M.D."/>
            <person name="Sousa M.A.B."/>
            <person name="Camargo C.H."/>
            <person name="Sacchi C.T."/>
            <person name="Campos K.R."/>
            <person name="Santos M.B.N."/>
            <person name="Bokermann S."/>
            <person name="Alvim L.B."/>
            <person name="Santos L.S."/>
            <person name="Mattos-Guaraldi A.L."/>
        </authorList>
    </citation>
    <scope>NUCLEOTIDE SEQUENCE [LARGE SCALE GENOMIC DNA]</scope>
    <source>
        <strain evidence="4 5">70862</strain>
    </source>
</reference>
<protein>
    <submittedName>
        <fullName evidence="4">YPDG domain-containing protein</fullName>
    </submittedName>
</protein>
<evidence type="ECO:0000313" key="5">
    <source>
        <dbReference type="Proteomes" id="UP001265983"/>
    </source>
</evidence>
<organism evidence="4 5">
    <name type="scientific">Corynebacterium rouxii</name>
    <dbReference type="NCBI Taxonomy" id="2719119"/>
    <lineage>
        <taxon>Bacteria</taxon>
        <taxon>Bacillati</taxon>
        <taxon>Actinomycetota</taxon>
        <taxon>Actinomycetes</taxon>
        <taxon>Mycobacteriales</taxon>
        <taxon>Corynebacteriaceae</taxon>
        <taxon>Corynebacterium</taxon>
    </lineage>
</organism>
<dbReference type="Gene3D" id="2.60.40.60">
    <property type="entry name" value="Cadherins"/>
    <property type="match status" value="1"/>
</dbReference>
<accession>A0ABU3PJ97</accession>
<sequence>MSRSKNALIRNLSIAAGAAAISVGAAMGPALAVDAAQEAPTADNSPAVEAPQTLEEGEQSAQASQDNPRYESQIVRAGHSAEAEQVGDVSEDTIFGYSQFGIPEGWFVSVDEDSGKVTVSASPDAQDGDNYTVKVKAVDLDGNVTWSEVTFTVGDPEADSPKEDAPEIALPAAE</sequence>
<evidence type="ECO:0000259" key="3">
    <source>
        <dbReference type="Pfam" id="PF18957"/>
    </source>
</evidence>
<comment type="caution">
    <text evidence="4">The sequence shown here is derived from an EMBL/GenBank/DDBJ whole genome shotgun (WGS) entry which is preliminary data.</text>
</comment>